<protein>
    <submittedName>
        <fullName evidence="2">Hypotheticial protein</fullName>
    </submittedName>
</protein>
<keyword evidence="1" id="KW-0812">Transmembrane</keyword>
<reference evidence="2" key="1">
    <citation type="journal article" date="2009" name="Nature">
        <title>The Schistosoma japonicum genome reveals features of host-parasite interplay.</title>
        <authorList>
            <person name="Liu F."/>
            <person name="Zhou Y."/>
            <person name="Wang Z.Q."/>
            <person name="Lu G."/>
            <person name="Zheng H."/>
            <person name="Brindley P.J."/>
            <person name="McManus D.P."/>
            <person name="Blair D."/>
            <person name="Zhang Q.H."/>
            <person name="Zhong Y."/>
            <person name="Wang S."/>
            <person name="Han Z.G."/>
            <person name="Chen Z."/>
        </authorList>
    </citation>
    <scope>NUCLEOTIDE SEQUENCE</scope>
    <source>
        <strain evidence="2">Anhui</strain>
    </source>
</reference>
<keyword evidence="1" id="KW-1133">Transmembrane helix</keyword>
<sequence length="73" mass="7944">MSLAMDTKLFLSLSAVANISHKYNLEVTMKNALGQGLTIDIGIIVTMVNVLVNIEMITTEGIATTSMIMRKEV</sequence>
<organism evidence="2">
    <name type="scientific">Schistosoma japonicum</name>
    <name type="common">Blood fluke</name>
    <dbReference type="NCBI Taxonomy" id="6182"/>
    <lineage>
        <taxon>Eukaryota</taxon>
        <taxon>Metazoa</taxon>
        <taxon>Spiralia</taxon>
        <taxon>Lophotrochozoa</taxon>
        <taxon>Platyhelminthes</taxon>
        <taxon>Trematoda</taxon>
        <taxon>Digenea</taxon>
        <taxon>Strigeidida</taxon>
        <taxon>Schistosomatoidea</taxon>
        <taxon>Schistosomatidae</taxon>
        <taxon>Schistosoma</taxon>
    </lineage>
</organism>
<dbReference type="EMBL" id="FN318083">
    <property type="protein sequence ID" value="CAX73812.1"/>
    <property type="molecule type" value="mRNA"/>
</dbReference>
<feature type="transmembrane region" description="Helical" evidence="1">
    <location>
        <begin position="32"/>
        <end position="52"/>
    </location>
</feature>
<accession>C1LGI4</accession>
<proteinExistence type="evidence at transcript level"/>
<evidence type="ECO:0000256" key="1">
    <source>
        <dbReference type="SAM" id="Phobius"/>
    </source>
</evidence>
<evidence type="ECO:0000313" key="2">
    <source>
        <dbReference type="EMBL" id="CAX73812.1"/>
    </source>
</evidence>
<reference evidence="2" key="2">
    <citation type="submission" date="2009-03" db="EMBL/GenBank/DDBJ databases">
        <authorList>
            <person name="Gang L."/>
        </authorList>
    </citation>
    <scope>NUCLEOTIDE SEQUENCE</scope>
    <source>
        <strain evidence="2">Anhui</strain>
    </source>
</reference>
<keyword evidence="1" id="KW-0472">Membrane</keyword>
<dbReference type="AlphaFoldDB" id="C1LGI4"/>
<name>C1LGI4_SCHJA</name>